<proteinExistence type="predicted"/>
<dbReference type="Proteomes" id="UP000639403">
    <property type="component" value="Unassembled WGS sequence"/>
</dbReference>
<keyword evidence="2" id="KW-1133">Transmembrane helix</keyword>
<dbReference type="PANTHER" id="PTHR37488:SF2">
    <property type="entry name" value="DUF1275 DOMAIN-CONTAINING PROTEIN"/>
    <property type="match status" value="1"/>
</dbReference>
<evidence type="ECO:0000256" key="2">
    <source>
        <dbReference type="SAM" id="Phobius"/>
    </source>
</evidence>
<comment type="caution">
    <text evidence="3">The sequence shown here is derived from an EMBL/GenBank/DDBJ whole genome shotgun (WGS) entry which is preliminary data.</text>
</comment>
<feature type="transmembrane region" description="Helical" evidence="2">
    <location>
        <begin position="225"/>
        <end position="247"/>
    </location>
</feature>
<evidence type="ECO:0000313" key="3">
    <source>
        <dbReference type="EMBL" id="KAF9820593.1"/>
    </source>
</evidence>
<dbReference type="AlphaFoldDB" id="A0A8H7U6A8"/>
<feature type="transmembrane region" description="Helical" evidence="2">
    <location>
        <begin position="183"/>
        <end position="205"/>
    </location>
</feature>
<evidence type="ECO:0000256" key="1">
    <source>
        <dbReference type="SAM" id="MobiDB-lite"/>
    </source>
</evidence>
<reference evidence="3" key="1">
    <citation type="submission" date="2020-11" db="EMBL/GenBank/DDBJ databases">
        <authorList>
            <person name="Koelle M."/>
            <person name="Horta M.A.C."/>
            <person name="Nowrousian M."/>
            <person name="Ohm R.A."/>
            <person name="Benz P."/>
            <person name="Pilgard A."/>
        </authorList>
    </citation>
    <scope>NUCLEOTIDE SEQUENCE</scope>
    <source>
        <strain evidence="3">FPRL280</strain>
    </source>
</reference>
<feature type="transmembrane region" description="Helical" evidence="2">
    <location>
        <begin position="310"/>
        <end position="329"/>
    </location>
</feature>
<organism evidence="3 4">
    <name type="scientific">Rhodonia placenta</name>
    <dbReference type="NCBI Taxonomy" id="104341"/>
    <lineage>
        <taxon>Eukaryota</taxon>
        <taxon>Fungi</taxon>
        <taxon>Dikarya</taxon>
        <taxon>Basidiomycota</taxon>
        <taxon>Agaricomycotina</taxon>
        <taxon>Agaricomycetes</taxon>
        <taxon>Polyporales</taxon>
        <taxon>Adustoporiaceae</taxon>
        <taxon>Rhodonia</taxon>
    </lineage>
</organism>
<accession>A0A8H7U6A8</accession>
<gene>
    <name evidence="3" type="ORF">IEO21_01296</name>
</gene>
<feature type="compositionally biased region" description="Low complexity" evidence="1">
    <location>
        <begin position="44"/>
        <end position="68"/>
    </location>
</feature>
<keyword evidence="2" id="KW-0472">Membrane</keyword>
<dbReference type="Pfam" id="PF06912">
    <property type="entry name" value="DUF1275"/>
    <property type="match status" value="1"/>
</dbReference>
<dbReference type="PANTHER" id="PTHR37488">
    <property type="entry name" value="DUF1275 DOMAIN-CONTAINING PROTEIN"/>
    <property type="match status" value="1"/>
</dbReference>
<dbReference type="InterPro" id="IPR010699">
    <property type="entry name" value="DUF1275"/>
</dbReference>
<evidence type="ECO:0000313" key="4">
    <source>
        <dbReference type="Proteomes" id="UP000639403"/>
    </source>
</evidence>
<protein>
    <submittedName>
        <fullName evidence="3">Uncharacterized protein</fullName>
    </submittedName>
</protein>
<name>A0A8H7U6A8_9APHY</name>
<feature type="region of interest" description="Disordered" evidence="1">
    <location>
        <begin position="41"/>
        <end position="77"/>
    </location>
</feature>
<feature type="transmembrane region" description="Helical" evidence="2">
    <location>
        <begin position="259"/>
        <end position="279"/>
    </location>
</feature>
<keyword evidence="2" id="KW-0812">Transmembrane</keyword>
<sequence length="339" mass="35322">MSALARACVHRSPWPTRYFRWRCRVSIIQSPRTRPLLSTTFRVSSSSASETPPTSPLSDVSTPPASHIPNPPPGAPADANPPNAALLLFCLSTGLVDSLTFAISGVWCAFITGTTVQLGMDIPFLLNHLPTSSTELSAALTHFTTTASSERLAALSGFLLGGFVGPRFPRGITPARCSILQSALLASASALVLGLGPTFAGATAMPCPHLTLALISSSMALQAVLVQRFATPYATSVAWTSVWLGAVANGSTSRRAKKFVGIGMVMSGAVLGAAILTLGTEESAAAGVLTPGKEGNPDEAGSKQQLVRRVGWGLSVAAAIKSLAAVVFWRRARMSRVQI</sequence>
<reference evidence="3" key="2">
    <citation type="journal article" name="Front. Microbiol.">
        <title>Degradative Capacity of Two Strains of Rhodonia placenta: From Phenotype to Genotype.</title>
        <authorList>
            <person name="Kolle M."/>
            <person name="Horta M.A.C."/>
            <person name="Nowrousian M."/>
            <person name="Ohm R.A."/>
            <person name="Benz J.P."/>
            <person name="Pilgard A."/>
        </authorList>
    </citation>
    <scope>NUCLEOTIDE SEQUENCE</scope>
    <source>
        <strain evidence="3">FPRL280</strain>
    </source>
</reference>
<dbReference type="EMBL" id="JADOXO010000009">
    <property type="protein sequence ID" value="KAF9820593.1"/>
    <property type="molecule type" value="Genomic_DNA"/>
</dbReference>